<dbReference type="PANTHER" id="PTHR21496:SF23">
    <property type="entry name" value="3-PHENYLPROPIONATE_CINNAMIC ACID DIOXYGENASE FERREDOXIN SUBUNIT"/>
    <property type="match status" value="1"/>
</dbReference>
<dbReference type="CDD" id="cd03530">
    <property type="entry name" value="Rieske_NirD_small_Bacillus"/>
    <property type="match status" value="1"/>
</dbReference>
<dbReference type="GO" id="GO:0046872">
    <property type="term" value="F:metal ion binding"/>
    <property type="evidence" value="ECO:0007669"/>
    <property type="project" value="UniProtKB-KW"/>
</dbReference>
<organism evidence="8 9">
    <name type="scientific">Halobacillus karajensis</name>
    <dbReference type="NCBI Taxonomy" id="195088"/>
    <lineage>
        <taxon>Bacteria</taxon>
        <taxon>Bacillati</taxon>
        <taxon>Bacillota</taxon>
        <taxon>Bacilli</taxon>
        <taxon>Bacillales</taxon>
        <taxon>Bacillaceae</taxon>
        <taxon>Halobacillus</taxon>
    </lineage>
</organism>
<dbReference type="AlphaFoldDB" id="A0A024P571"/>
<dbReference type="GO" id="GO:0008942">
    <property type="term" value="F:nitrite reductase [NAD(P)H] activity"/>
    <property type="evidence" value="ECO:0007669"/>
    <property type="project" value="InterPro"/>
</dbReference>
<dbReference type="Proteomes" id="UP000028868">
    <property type="component" value="Unassembled WGS sequence"/>
</dbReference>
<reference evidence="9" key="1">
    <citation type="submission" date="2014-03" db="EMBL/GenBank/DDBJ databases">
        <authorList>
            <person name="Urmite Genomes U."/>
        </authorList>
    </citation>
    <scope>NUCLEOTIDE SEQUENCE [LARGE SCALE GENOMIC DNA]</scope>
    <source>
        <strain evidence="9">HD-03</strain>
    </source>
</reference>
<dbReference type="Gene3D" id="2.102.10.10">
    <property type="entry name" value="Rieske [2Fe-2S] iron-sulphur domain"/>
    <property type="match status" value="1"/>
</dbReference>
<accession>A0A024P571</accession>
<keyword evidence="6" id="KW-0534">Nitrate assimilation</keyword>
<gene>
    <name evidence="8" type="primary">nasE</name>
    <name evidence="8" type="ORF">BN983_02042</name>
</gene>
<dbReference type="InterPro" id="IPR012748">
    <property type="entry name" value="Rieske-like_NirD"/>
</dbReference>
<evidence type="ECO:0000256" key="2">
    <source>
        <dbReference type="ARBA" id="ARBA00022723"/>
    </source>
</evidence>
<evidence type="ECO:0000313" key="8">
    <source>
        <dbReference type="EMBL" id="CDQ23791.1"/>
    </source>
</evidence>
<proteinExistence type="predicted"/>
<feature type="domain" description="Rieske" evidence="7">
    <location>
        <begin position="8"/>
        <end position="103"/>
    </location>
</feature>
<evidence type="ECO:0000256" key="5">
    <source>
        <dbReference type="ARBA" id="ARBA00023014"/>
    </source>
</evidence>
<keyword evidence="5" id="KW-0411">Iron-sulfur</keyword>
<keyword evidence="9" id="KW-1185">Reference proteome</keyword>
<keyword evidence="3" id="KW-0560">Oxidoreductase</keyword>
<dbReference type="PROSITE" id="PS51296">
    <property type="entry name" value="RIESKE"/>
    <property type="match status" value="1"/>
</dbReference>
<evidence type="ECO:0000259" key="7">
    <source>
        <dbReference type="PROSITE" id="PS51296"/>
    </source>
</evidence>
<evidence type="ECO:0000256" key="1">
    <source>
        <dbReference type="ARBA" id="ARBA00022714"/>
    </source>
</evidence>
<evidence type="ECO:0000256" key="4">
    <source>
        <dbReference type="ARBA" id="ARBA00023004"/>
    </source>
</evidence>
<protein>
    <submittedName>
        <fullName evidence="8">Assimilatory nitrite reductase [NAD(P)H] small subunit</fullName>
    </submittedName>
</protein>
<dbReference type="PANTHER" id="PTHR21496">
    <property type="entry name" value="FERREDOXIN-RELATED"/>
    <property type="match status" value="1"/>
</dbReference>
<dbReference type="InterPro" id="IPR017941">
    <property type="entry name" value="Rieske_2Fe-2S"/>
</dbReference>
<keyword evidence="4" id="KW-0408">Iron</keyword>
<dbReference type="NCBIfam" id="TIGR02378">
    <property type="entry name" value="nirD_assim_sml"/>
    <property type="match status" value="1"/>
</dbReference>
<dbReference type="SUPFAM" id="SSF50022">
    <property type="entry name" value="ISP domain"/>
    <property type="match status" value="1"/>
</dbReference>
<comment type="caution">
    <text evidence="8">The sequence shown here is derived from an EMBL/GenBank/DDBJ whole genome shotgun (WGS) entry which is preliminary data.</text>
</comment>
<dbReference type="GO" id="GO:0016705">
    <property type="term" value="F:oxidoreductase activity, acting on paired donors, with incorporation or reduction of molecular oxygen"/>
    <property type="evidence" value="ECO:0007669"/>
    <property type="project" value="UniProtKB-ARBA"/>
</dbReference>
<dbReference type="GO" id="GO:0051537">
    <property type="term" value="F:2 iron, 2 sulfur cluster binding"/>
    <property type="evidence" value="ECO:0007669"/>
    <property type="project" value="UniProtKB-KW"/>
</dbReference>
<keyword evidence="1" id="KW-0001">2Fe-2S</keyword>
<dbReference type="OrthoDB" id="593800at2"/>
<evidence type="ECO:0000256" key="3">
    <source>
        <dbReference type="ARBA" id="ARBA00023002"/>
    </source>
</evidence>
<name>A0A024P571_9BACI</name>
<dbReference type="Pfam" id="PF00355">
    <property type="entry name" value="Rieske"/>
    <property type="match status" value="1"/>
</dbReference>
<reference evidence="8 9" key="2">
    <citation type="submission" date="2014-05" db="EMBL/GenBank/DDBJ databases">
        <title>Draft genome sequence of Halobacillus karajensis HK-03.</title>
        <authorList>
            <person name="Khelaifia S."/>
            <person name="Croce O."/>
            <person name="Lagier J.C."/>
            <person name="Raoult D."/>
        </authorList>
    </citation>
    <scope>NUCLEOTIDE SEQUENCE [LARGE SCALE GENOMIC DNA]</scope>
    <source>
        <strain evidence="8 9">HD-03</strain>
    </source>
</reference>
<dbReference type="GO" id="GO:0042128">
    <property type="term" value="P:nitrate assimilation"/>
    <property type="evidence" value="ECO:0007669"/>
    <property type="project" value="UniProtKB-KW"/>
</dbReference>
<dbReference type="GO" id="GO:0004497">
    <property type="term" value="F:monooxygenase activity"/>
    <property type="evidence" value="ECO:0007669"/>
    <property type="project" value="UniProtKB-ARBA"/>
</dbReference>
<dbReference type="EMBL" id="CCDI010000002">
    <property type="protein sequence ID" value="CDQ23791.1"/>
    <property type="molecule type" value="Genomic_DNA"/>
</dbReference>
<evidence type="ECO:0000313" key="9">
    <source>
        <dbReference type="Proteomes" id="UP000028868"/>
    </source>
</evidence>
<dbReference type="RefSeq" id="WP_035508162.1">
    <property type="nucleotide sequence ID" value="NZ_CCDH010000003.1"/>
</dbReference>
<dbReference type="InterPro" id="IPR036922">
    <property type="entry name" value="Rieske_2Fe-2S_sf"/>
</dbReference>
<keyword evidence="2" id="KW-0479">Metal-binding</keyword>
<evidence type="ECO:0000256" key="6">
    <source>
        <dbReference type="ARBA" id="ARBA00023063"/>
    </source>
</evidence>
<sequence length="105" mass="11565">MERTLSRVLIGNYSELPERLGKTVIIGDKEIAVFKLANGKIRAIENRCPHKGGVLAEGMVSGEHIFCPMHNWKINVNNGQAQAPDEGCVGTYQVEVKNNSVYVLV</sequence>